<name>A0A2I2F8C9_ASPCN</name>
<dbReference type="Gene3D" id="1.25.40.10">
    <property type="entry name" value="Tetratricopeptide repeat domain"/>
    <property type="match status" value="1"/>
</dbReference>
<evidence type="ECO:0000313" key="3">
    <source>
        <dbReference type="Proteomes" id="UP000234585"/>
    </source>
</evidence>
<dbReference type="GeneID" id="36523771"/>
<dbReference type="OrthoDB" id="5135333at2759"/>
<sequence length="862" mass="97783">MTWHNPTPTHEQNHRHDFAKRLDWTQAVHRIRRAQATLRESWTSGAVPVEEEIAMRAKFAELLSNAFEVLGDMADLTDCIEHLETIVRRLGPPSPARAEYLDKLAYMKMSAFKTTSSVRDLEESIRYDQQAKDEVDPADRALLCRIYHNLGYNLSHRAQLGPARPSDIDEAITCGQMVLKLAATDSEEYAATLMNLVSRFQVRFERDNREEDRQSALELIQLRLKLDTPETLSYAYTRLAQGRLAHLGSDDIDGIDDGIARAKDVLRLMPLKHEGRIDVLKEILVKYERRYKKLNERSDLIAAVEYSDFILEAVPPGYPSRLDWAVQHLALIAELAVSSQSIDELDTIIEQACRLREEIPTSHAKRHPSGLAVGAIIAQKYLLSKHLDSFHMLVSHAIRTLHPRLAELDREIQGVQFHLRKLPSEELMLGVEYGLKTVGGIRLLTPVSQDALRQSYPEDMGKQLANTAKLRQWLNSCDYNHGRICNGVLSDSRFSQDINLILVDVRDRCLVRATSADKYFALSYVWGEVQMPSSRRSTLEVRLQPQSLNEKGLDLPTTVVDAMLLVESLGERYLWVDGLCIIEDEEGDKTNNVNTMDIIYGKSFATIMAIHGTDANAGLPGVRPNSRAPQHTESIVVSSRYRDHLGYEAGPPGDTTENITVVATPAPLKLALEASTWKSRGWILQEALLSRRRLYFTKDWVYFQCNKETQCEAPLAESEQAEFLNRPVPLASSTRSKNPLMELKEITPSTAETDLRRIFGIYKELVEILFDLALFWCPAEPLFRRPSSEASYRTNLETVASLIEMSRKHGIKYRLTPAQNEPPSLFPSWSWAGWVGPIEYRLTNLENEPLPTPSVDTFSIYH</sequence>
<dbReference type="AlphaFoldDB" id="A0A2I2F8C9"/>
<dbReference type="InterPro" id="IPR011990">
    <property type="entry name" value="TPR-like_helical_dom_sf"/>
</dbReference>
<dbReference type="Proteomes" id="UP000234585">
    <property type="component" value="Unassembled WGS sequence"/>
</dbReference>
<evidence type="ECO:0000313" key="2">
    <source>
        <dbReference type="EMBL" id="PLB36871.1"/>
    </source>
</evidence>
<protein>
    <submittedName>
        <fullName evidence="2">Heterokaryon incompatibility protein-domain-containing protein</fullName>
    </submittedName>
</protein>
<dbReference type="EMBL" id="KZ559147">
    <property type="protein sequence ID" value="PLB36871.1"/>
    <property type="molecule type" value="Genomic_DNA"/>
</dbReference>
<organism evidence="2 3">
    <name type="scientific">Aspergillus candidus</name>
    <dbReference type="NCBI Taxonomy" id="41067"/>
    <lineage>
        <taxon>Eukaryota</taxon>
        <taxon>Fungi</taxon>
        <taxon>Dikarya</taxon>
        <taxon>Ascomycota</taxon>
        <taxon>Pezizomycotina</taxon>
        <taxon>Eurotiomycetes</taxon>
        <taxon>Eurotiomycetidae</taxon>
        <taxon>Eurotiales</taxon>
        <taxon>Aspergillaceae</taxon>
        <taxon>Aspergillus</taxon>
        <taxon>Aspergillus subgen. Circumdati</taxon>
    </lineage>
</organism>
<reference evidence="2 3" key="1">
    <citation type="submission" date="2017-12" db="EMBL/GenBank/DDBJ databases">
        <authorList>
            <consortium name="DOE Joint Genome Institute"/>
            <person name="Haridas S."/>
            <person name="Kjaerbolling I."/>
            <person name="Vesth T.C."/>
            <person name="Frisvad J.C."/>
            <person name="Nybo J.L."/>
            <person name="Theobald S."/>
            <person name="Kuo A."/>
            <person name="Bowyer P."/>
            <person name="Matsuda Y."/>
            <person name="Mondo S."/>
            <person name="Lyhne E.K."/>
            <person name="Kogle M.E."/>
            <person name="Clum A."/>
            <person name="Lipzen A."/>
            <person name="Salamov A."/>
            <person name="Ngan C.Y."/>
            <person name="Daum C."/>
            <person name="Chiniquy J."/>
            <person name="Barry K."/>
            <person name="LaButti K."/>
            <person name="Simmons B.A."/>
            <person name="Magnuson J.K."/>
            <person name="Mortensen U.H."/>
            <person name="Larsen T.O."/>
            <person name="Grigoriev I.V."/>
            <person name="Baker S.E."/>
            <person name="Andersen M.R."/>
            <person name="Nordberg H.P."/>
            <person name="Cantor M.N."/>
            <person name="Hua S.X."/>
        </authorList>
    </citation>
    <scope>NUCLEOTIDE SEQUENCE [LARGE SCALE GENOMIC DNA]</scope>
    <source>
        <strain evidence="2 3">CBS 102.13</strain>
    </source>
</reference>
<dbReference type="RefSeq" id="XP_024670883.1">
    <property type="nucleotide sequence ID" value="XM_024816611.1"/>
</dbReference>
<dbReference type="PANTHER" id="PTHR33112">
    <property type="entry name" value="DOMAIN PROTEIN, PUTATIVE-RELATED"/>
    <property type="match status" value="1"/>
</dbReference>
<dbReference type="PANTHER" id="PTHR33112:SF12">
    <property type="entry name" value="HETEROKARYON INCOMPATIBILITY DOMAIN-CONTAINING PROTEIN"/>
    <property type="match status" value="1"/>
</dbReference>
<evidence type="ECO:0000259" key="1">
    <source>
        <dbReference type="Pfam" id="PF06985"/>
    </source>
</evidence>
<feature type="domain" description="Heterokaryon incompatibility" evidence="1">
    <location>
        <begin position="519"/>
        <end position="686"/>
    </location>
</feature>
<gene>
    <name evidence="2" type="ORF">BDW47DRAFT_126787</name>
</gene>
<dbReference type="STRING" id="41067.A0A2I2F8C9"/>
<dbReference type="Pfam" id="PF06985">
    <property type="entry name" value="HET"/>
    <property type="match status" value="1"/>
</dbReference>
<proteinExistence type="predicted"/>
<dbReference type="InterPro" id="IPR010730">
    <property type="entry name" value="HET"/>
</dbReference>
<accession>A0A2I2F8C9</accession>
<keyword evidence="3" id="KW-1185">Reference proteome</keyword>